<dbReference type="NCBIfam" id="NF037970">
    <property type="entry name" value="vanZ_1"/>
    <property type="match status" value="1"/>
</dbReference>
<comment type="caution">
    <text evidence="3">The sequence shown here is derived from an EMBL/GenBank/DDBJ whole genome shotgun (WGS) entry which is preliminary data.</text>
</comment>
<feature type="transmembrane region" description="Helical" evidence="1">
    <location>
        <begin position="102"/>
        <end position="120"/>
    </location>
</feature>
<evidence type="ECO:0000259" key="2">
    <source>
        <dbReference type="Pfam" id="PF04892"/>
    </source>
</evidence>
<protein>
    <recommendedName>
        <fullName evidence="2">VanZ-like domain-containing protein</fullName>
    </recommendedName>
</protein>
<keyword evidence="4" id="KW-1185">Reference proteome</keyword>
<feature type="transmembrane region" description="Helical" evidence="1">
    <location>
        <begin position="70"/>
        <end position="90"/>
    </location>
</feature>
<dbReference type="EMBL" id="BMLS01000007">
    <property type="protein sequence ID" value="GGO73669.1"/>
    <property type="molecule type" value="Genomic_DNA"/>
</dbReference>
<proteinExistence type="predicted"/>
<dbReference type="Pfam" id="PF04892">
    <property type="entry name" value="VanZ"/>
    <property type="match status" value="1"/>
</dbReference>
<feature type="domain" description="VanZ-like" evidence="2">
    <location>
        <begin position="52"/>
        <end position="117"/>
    </location>
</feature>
<keyword evidence="1" id="KW-1133">Transmembrane helix</keyword>
<reference evidence="3" key="2">
    <citation type="submission" date="2020-09" db="EMBL/GenBank/DDBJ databases">
        <authorList>
            <person name="Sun Q."/>
            <person name="Zhou Y."/>
        </authorList>
    </citation>
    <scope>NUCLEOTIDE SEQUENCE</scope>
    <source>
        <strain evidence="3">CGMCC 1.7086</strain>
    </source>
</reference>
<keyword evidence="1" id="KW-0472">Membrane</keyword>
<evidence type="ECO:0000256" key="1">
    <source>
        <dbReference type="SAM" id="Phobius"/>
    </source>
</evidence>
<evidence type="ECO:0000313" key="4">
    <source>
        <dbReference type="Proteomes" id="UP000606935"/>
    </source>
</evidence>
<feature type="transmembrane region" description="Helical" evidence="1">
    <location>
        <begin position="48"/>
        <end position="65"/>
    </location>
</feature>
<organism evidence="3 4">
    <name type="scientific">Bowmanella pacifica</name>
    <dbReference type="NCBI Taxonomy" id="502051"/>
    <lineage>
        <taxon>Bacteria</taxon>
        <taxon>Pseudomonadati</taxon>
        <taxon>Pseudomonadota</taxon>
        <taxon>Gammaproteobacteria</taxon>
        <taxon>Alteromonadales</taxon>
        <taxon>Alteromonadaceae</taxon>
        <taxon>Bowmanella</taxon>
    </lineage>
</organism>
<dbReference type="InterPro" id="IPR006976">
    <property type="entry name" value="VanZ-like"/>
</dbReference>
<sequence length="128" mass="15130">MTRPRSRWMRRVRHPWIFALMLAALVIFCIMLWLPTQYLLVDGSNDKQHHIGFFFGLTLLCWFSLRYHPAWQLCMLILFAVLSELSQHWVPHRHSSWDDLQANLTGIALAYVLLMLIKLGKRLVGKRS</sequence>
<keyword evidence="1" id="KW-0812">Transmembrane</keyword>
<feature type="transmembrane region" description="Helical" evidence="1">
    <location>
        <begin position="16"/>
        <end position="36"/>
    </location>
</feature>
<dbReference type="Proteomes" id="UP000606935">
    <property type="component" value="Unassembled WGS sequence"/>
</dbReference>
<dbReference type="AlphaFoldDB" id="A0A917Z5U7"/>
<gene>
    <name evidence="3" type="ORF">GCM10010982_34730</name>
</gene>
<accession>A0A917Z5U7</accession>
<dbReference type="RefSeq" id="WP_188698172.1">
    <property type="nucleotide sequence ID" value="NZ_BMLS01000007.1"/>
</dbReference>
<dbReference type="PANTHER" id="PTHR28008:SF1">
    <property type="entry name" value="DOMAIN PROTEIN, PUTATIVE (AFU_ORTHOLOGUE AFUA_3G10980)-RELATED"/>
    <property type="match status" value="1"/>
</dbReference>
<reference evidence="3" key="1">
    <citation type="journal article" date="2014" name="Int. J. Syst. Evol. Microbiol.">
        <title>Complete genome sequence of Corynebacterium casei LMG S-19264T (=DSM 44701T), isolated from a smear-ripened cheese.</title>
        <authorList>
            <consortium name="US DOE Joint Genome Institute (JGI-PGF)"/>
            <person name="Walter F."/>
            <person name="Albersmeier A."/>
            <person name="Kalinowski J."/>
            <person name="Ruckert C."/>
        </authorList>
    </citation>
    <scope>NUCLEOTIDE SEQUENCE</scope>
    <source>
        <strain evidence="3">CGMCC 1.7086</strain>
    </source>
</reference>
<dbReference type="PANTHER" id="PTHR28008">
    <property type="entry name" value="DOMAIN PROTEIN, PUTATIVE (AFU_ORTHOLOGUE AFUA_3G10980)-RELATED"/>
    <property type="match status" value="1"/>
</dbReference>
<name>A0A917Z5U7_9ALTE</name>
<evidence type="ECO:0000313" key="3">
    <source>
        <dbReference type="EMBL" id="GGO73669.1"/>
    </source>
</evidence>